<evidence type="ECO:0000259" key="4">
    <source>
        <dbReference type="SMART" id="SM00244"/>
    </source>
</evidence>
<dbReference type="EMBL" id="WUBZ01000009">
    <property type="protein sequence ID" value="MWV54194.1"/>
    <property type="molecule type" value="Genomic_DNA"/>
</dbReference>
<reference evidence="5 8" key="2">
    <citation type="submission" date="2019-11" db="EMBL/GenBank/DDBJ databases">
        <title>Green- and brown-colored morphotypes of Chlorobia in the stratified aquatic ecosystems of Kandalaksha Gulf (White Sea): A model for study of the accessory genome evolution.</title>
        <authorList>
            <person name="Grouzdev D.S."/>
        </authorList>
    </citation>
    <scope>NUCLEOTIDE SEQUENCE [LARGE SCALE GENOMIC DNA]</scope>
    <source>
        <strain evidence="5 8">ZM</strain>
    </source>
</reference>
<feature type="domain" description="Band 7" evidence="4">
    <location>
        <begin position="47"/>
        <end position="223"/>
    </location>
</feature>
<protein>
    <submittedName>
        <fullName evidence="6">Prohibitin family protein</fullName>
    </submittedName>
</protein>
<evidence type="ECO:0000313" key="7">
    <source>
        <dbReference type="Proteomes" id="UP000279908"/>
    </source>
</evidence>
<dbReference type="EMBL" id="RXYK01000002">
    <property type="protein sequence ID" value="RTY39466.1"/>
    <property type="molecule type" value="Genomic_DNA"/>
</dbReference>
<dbReference type="PANTHER" id="PTHR23222">
    <property type="entry name" value="PROHIBITIN"/>
    <property type="match status" value="1"/>
</dbReference>
<evidence type="ECO:0000256" key="2">
    <source>
        <dbReference type="ARBA" id="ARBA00023136"/>
    </source>
</evidence>
<dbReference type="Proteomes" id="UP000489351">
    <property type="component" value="Unassembled WGS sequence"/>
</dbReference>
<comment type="subcellular location">
    <subcellularLocation>
        <location evidence="1">Membrane</location>
        <topology evidence="1">Single-pass membrane protein</topology>
    </subcellularLocation>
</comment>
<reference evidence="6 7" key="1">
    <citation type="submission" date="2018-12" db="EMBL/GenBank/DDBJ databases">
        <authorList>
            <person name="Lunina O.N."/>
            <person name="Grouzdev D.S."/>
            <person name="Gorlenko V.M."/>
            <person name="Savvichev A.S."/>
        </authorList>
    </citation>
    <scope>NUCLEOTIDE SEQUENCE [LARGE SCALE GENOMIC DNA]</scope>
    <source>
        <strain evidence="6 7">BrKhr-17</strain>
    </source>
</reference>
<dbReference type="RefSeq" id="WP_126383570.1">
    <property type="nucleotide sequence ID" value="NZ_RXYK01000002.1"/>
</dbReference>
<evidence type="ECO:0000256" key="3">
    <source>
        <dbReference type="SAM" id="Phobius"/>
    </source>
</evidence>
<dbReference type="InterPro" id="IPR000163">
    <property type="entry name" value="Prohibitin"/>
</dbReference>
<evidence type="ECO:0000313" key="8">
    <source>
        <dbReference type="Proteomes" id="UP000489351"/>
    </source>
</evidence>
<dbReference type="Proteomes" id="UP000279908">
    <property type="component" value="Unassembled WGS sequence"/>
</dbReference>
<dbReference type="InterPro" id="IPR001107">
    <property type="entry name" value="Band_7"/>
</dbReference>
<dbReference type="GO" id="GO:0007005">
    <property type="term" value="P:mitochondrion organization"/>
    <property type="evidence" value="ECO:0007669"/>
    <property type="project" value="TreeGrafter"/>
</dbReference>
<evidence type="ECO:0000313" key="5">
    <source>
        <dbReference type="EMBL" id="MWV54194.1"/>
    </source>
</evidence>
<dbReference type="AlphaFoldDB" id="A0A3S0L1U7"/>
<keyword evidence="8" id="KW-1185">Reference proteome</keyword>
<accession>A0A3S0L1U7</accession>
<name>A0A3S0L1U7_CHLPH</name>
<dbReference type="GO" id="GO:0016020">
    <property type="term" value="C:membrane"/>
    <property type="evidence" value="ECO:0007669"/>
    <property type="project" value="UniProtKB-SubCell"/>
</dbReference>
<dbReference type="CDD" id="cd03401">
    <property type="entry name" value="SPFH_prohibitin"/>
    <property type="match status" value="1"/>
</dbReference>
<sequence length="304" mass="33848">MSLLIIIGITLLVLGMTNPTNNIAVKRMAGILRIAGILVVILGIFSSAIRMVEPGKVGVKSLFGKVQPATLSSGLNIINPLAKVELFDITTQSYTMSGSEQERSQQSDGPIRVLSADGLEVTIDMTVLYHVNPRQAPAIRREIGPGDTYIDKIVRPTARTRIRDNAVMYNAIDLYSKKRDEFQANIFESIRSDFETRGIVLENLLVRNVSLPESVKMAIEAKINAEQEAQKMQFVLQKETQEAERKRVEARGISDYQRTISASLNDRLLKYEQIKVMQNLVKTNNSKVIILGDSNNASMLINDK</sequence>
<dbReference type="Gene3D" id="3.30.479.30">
    <property type="entry name" value="Band 7 domain"/>
    <property type="match status" value="1"/>
</dbReference>
<evidence type="ECO:0000313" key="6">
    <source>
        <dbReference type="EMBL" id="RTY39466.1"/>
    </source>
</evidence>
<dbReference type="PANTHER" id="PTHR23222:SF1">
    <property type="entry name" value="PROHIBITIN-2"/>
    <property type="match status" value="1"/>
</dbReference>
<keyword evidence="3" id="KW-0812">Transmembrane</keyword>
<keyword evidence="2 3" id="KW-0472">Membrane</keyword>
<dbReference type="InterPro" id="IPR036013">
    <property type="entry name" value="Band_7/SPFH_dom_sf"/>
</dbReference>
<organism evidence="6 7">
    <name type="scientific">Chlorobium phaeovibrioides</name>
    <dbReference type="NCBI Taxonomy" id="1094"/>
    <lineage>
        <taxon>Bacteria</taxon>
        <taxon>Pseudomonadati</taxon>
        <taxon>Chlorobiota</taxon>
        <taxon>Chlorobiia</taxon>
        <taxon>Chlorobiales</taxon>
        <taxon>Chlorobiaceae</taxon>
        <taxon>Chlorobium/Pelodictyon group</taxon>
        <taxon>Chlorobium</taxon>
    </lineage>
</organism>
<dbReference type="SMART" id="SM00244">
    <property type="entry name" value="PHB"/>
    <property type="match status" value="1"/>
</dbReference>
<feature type="transmembrane region" description="Helical" evidence="3">
    <location>
        <begin position="32"/>
        <end position="52"/>
    </location>
</feature>
<keyword evidence="3" id="KW-1133">Transmembrane helix</keyword>
<proteinExistence type="predicted"/>
<dbReference type="SUPFAM" id="SSF117892">
    <property type="entry name" value="Band 7/SPFH domain"/>
    <property type="match status" value="1"/>
</dbReference>
<dbReference type="Pfam" id="PF01145">
    <property type="entry name" value="Band_7"/>
    <property type="match status" value="1"/>
</dbReference>
<gene>
    <name evidence="6" type="ORF">EKD02_01975</name>
    <name evidence="5" type="ORF">GJ685_03835</name>
</gene>
<comment type="caution">
    <text evidence="6">The sequence shown here is derived from an EMBL/GenBank/DDBJ whole genome shotgun (WGS) entry which is preliminary data.</text>
</comment>
<dbReference type="PRINTS" id="PR00679">
    <property type="entry name" value="PROHIBITIN"/>
</dbReference>
<evidence type="ECO:0000256" key="1">
    <source>
        <dbReference type="ARBA" id="ARBA00004167"/>
    </source>
</evidence>